<dbReference type="GO" id="GO:0016787">
    <property type="term" value="F:hydrolase activity"/>
    <property type="evidence" value="ECO:0007669"/>
    <property type="project" value="UniProtKB-KW"/>
</dbReference>
<dbReference type="Gene3D" id="3.40.50.1820">
    <property type="entry name" value="alpha/beta hydrolase"/>
    <property type="match status" value="1"/>
</dbReference>
<gene>
    <name evidence="6" type="ORF">JD276_06240</name>
</gene>
<evidence type="ECO:0000313" key="6">
    <source>
        <dbReference type="EMBL" id="MBK0418632.1"/>
    </source>
</evidence>
<feature type="signal peptide" evidence="4">
    <location>
        <begin position="1"/>
        <end position="20"/>
    </location>
</feature>
<evidence type="ECO:0000256" key="2">
    <source>
        <dbReference type="ARBA" id="ARBA00022729"/>
    </source>
</evidence>
<evidence type="ECO:0000256" key="1">
    <source>
        <dbReference type="ARBA" id="ARBA00010088"/>
    </source>
</evidence>
<dbReference type="InterPro" id="IPR051601">
    <property type="entry name" value="Serine_prot/Carboxylest_S33"/>
</dbReference>
<dbReference type="EMBL" id="JAEHOH010000007">
    <property type="protein sequence ID" value="MBK0418632.1"/>
    <property type="molecule type" value="Genomic_DNA"/>
</dbReference>
<reference evidence="6" key="1">
    <citation type="submission" date="2020-12" db="EMBL/GenBank/DDBJ databases">
        <title>Leucobacter sp. CAS1, isolated from Chromium sludge.</title>
        <authorList>
            <person name="Xu Z."/>
        </authorList>
    </citation>
    <scope>NUCLEOTIDE SEQUENCE</scope>
    <source>
        <strain evidence="6">CSA1</strain>
    </source>
</reference>
<feature type="chain" id="PRO_5036713894" evidence="4">
    <location>
        <begin position="21"/>
        <end position="503"/>
    </location>
</feature>
<keyword evidence="3 6" id="KW-0378">Hydrolase</keyword>
<comment type="caution">
    <text evidence="6">The sequence shown here is derived from an EMBL/GenBank/DDBJ whole genome shotgun (WGS) entry which is preliminary data.</text>
</comment>
<dbReference type="AlphaFoldDB" id="A0A934Q877"/>
<protein>
    <submittedName>
        <fullName evidence="6">Alpha/beta fold hydrolase</fullName>
    </submittedName>
</protein>
<dbReference type="SUPFAM" id="SSF53474">
    <property type="entry name" value="alpha/beta-Hydrolases"/>
    <property type="match status" value="1"/>
</dbReference>
<evidence type="ECO:0000256" key="4">
    <source>
        <dbReference type="SAM" id="SignalP"/>
    </source>
</evidence>
<keyword evidence="2 4" id="KW-0732">Signal</keyword>
<sequence>MLGYALSPVFMPLLRGGASAASPEPLPLPEAPDGTVESFGGQQPEWQPCDDGKQCADVYAPVDWDDPAGERLTLRLVKQPASGGSPLGTLFVNPGGPGASGAQYVADGVERAVSATVRERYDVVGWDPRGVGASSPVSCLDAAGLDDYLFGDDEAEELERGSDEWIEAAVAESAEFGEACAERTGELLAHVGTDSTVRDLDMLRAIVGDAKLNYLGFSYGTYIGARYADAFPERVGRLVLDGAMDPATSEFDVVREQTRGFETALRAYVADCLTREDCPLSGTVDEAMAQIGALLDGVDERPLRASDGRTLYTSTMLTAIITPLYSQDSWTALDQLFASVEKGEADTAFWLADFYYGREDGRYTDNSTEAFIAINCADYPNDLEPELMRHQAAELERAAPTIGRFQGYGDVGCADWPVTAVSERGPVTGAGADPILVVGTTGDPATPYRWAESLAEQLESGVLVTYRGEGHTAYGENACVDETVDAYLVDGTVPAADPQCAGS</sequence>
<evidence type="ECO:0000259" key="5">
    <source>
        <dbReference type="Pfam" id="PF08386"/>
    </source>
</evidence>
<evidence type="ECO:0000256" key="3">
    <source>
        <dbReference type="ARBA" id="ARBA00022801"/>
    </source>
</evidence>
<dbReference type="PANTHER" id="PTHR43248">
    <property type="entry name" value="2-SUCCINYL-6-HYDROXY-2,4-CYCLOHEXADIENE-1-CARBOXYLATE SYNTHASE"/>
    <property type="match status" value="1"/>
</dbReference>
<keyword evidence="7" id="KW-1185">Reference proteome</keyword>
<dbReference type="InterPro" id="IPR013595">
    <property type="entry name" value="Pept_S33_TAP-like_C"/>
</dbReference>
<comment type="similarity">
    <text evidence="1">Belongs to the peptidase S33 family.</text>
</comment>
<organism evidence="6 7">
    <name type="scientific">Leucobacter chromiisoli</name>
    <dbReference type="NCBI Taxonomy" id="2796471"/>
    <lineage>
        <taxon>Bacteria</taxon>
        <taxon>Bacillati</taxon>
        <taxon>Actinomycetota</taxon>
        <taxon>Actinomycetes</taxon>
        <taxon>Micrococcales</taxon>
        <taxon>Microbacteriaceae</taxon>
        <taxon>Leucobacter</taxon>
    </lineage>
</organism>
<dbReference type="Proteomes" id="UP000608530">
    <property type="component" value="Unassembled WGS sequence"/>
</dbReference>
<evidence type="ECO:0000313" key="7">
    <source>
        <dbReference type="Proteomes" id="UP000608530"/>
    </source>
</evidence>
<proteinExistence type="inferred from homology"/>
<dbReference type="InterPro" id="IPR029058">
    <property type="entry name" value="AB_hydrolase_fold"/>
</dbReference>
<accession>A0A934Q877</accession>
<dbReference type="Pfam" id="PF08386">
    <property type="entry name" value="Abhydrolase_4"/>
    <property type="match status" value="1"/>
</dbReference>
<feature type="domain" description="Peptidase S33 tripeptidyl aminopeptidase-like C-terminal" evidence="5">
    <location>
        <begin position="400"/>
        <end position="500"/>
    </location>
</feature>
<dbReference type="PANTHER" id="PTHR43248:SF29">
    <property type="entry name" value="TRIPEPTIDYL AMINOPEPTIDASE"/>
    <property type="match status" value="1"/>
</dbReference>
<name>A0A934Q877_9MICO</name>